<proteinExistence type="predicted"/>
<dbReference type="AlphaFoldDB" id="A0A5C3QRD2"/>
<dbReference type="OrthoDB" id="1001765at2759"/>
<dbReference type="EMBL" id="ML178819">
    <property type="protein sequence ID" value="TFL04127.1"/>
    <property type="molecule type" value="Genomic_DNA"/>
</dbReference>
<gene>
    <name evidence="2" type="ORF">BDV98DRAFT_361044</name>
</gene>
<protein>
    <submittedName>
        <fullName evidence="2">Ferritin-like domain-containing protein</fullName>
    </submittedName>
</protein>
<feature type="signal peptide" evidence="1">
    <location>
        <begin position="1"/>
        <end position="18"/>
    </location>
</feature>
<evidence type="ECO:0000313" key="3">
    <source>
        <dbReference type="Proteomes" id="UP000305067"/>
    </source>
</evidence>
<organism evidence="2 3">
    <name type="scientific">Pterulicium gracile</name>
    <dbReference type="NCBI Taxonomy" id="1884261"/>
    <lineage>
        <taxon>Eukaryota</taxon>
        <taxon>Fungi</taxon>
        <taxon>Dikarya</taxon>
        <taxon>Basidiomycota</taxon>
        <taxon>Agaricomycotina</taxon>
        <taxon>Agaricomycetes</taxon>
        <taxon>Agaricomycetidae</taxon>
        <taxon>Agaricales</taxon>
        <taxon>Pleurotineae</taxon>
        <taxon>Pterulaceae</taxon>
        <taxon>Pterulicium</taxon>
    </lineage>
</organism>
<reference evidence="2 3" key="1">
    <citation type="journal article" date="2019" name="Nat. Ecol. Evol.">
        <title>Megaphylogeny resolves global patterns of mushroom evolution.</title>
        <authorList>
            <person name="Varga T."/>
            <person name="Krizsan K."/>
            <person name="Foldi C."/>
            <person name="Dima B."/>
            <person name="Sanchez-Garcia M."/>
            <person name="Sanchez-Ramirez S."/>
            <person name="Szollosi G.J."/>
            <person name="Szarkandi J.G."/>
            <person name="Papp V."/>
            <person name="Albert L."/>
            <person name="Andreopoulos W."/>
            <person name="Angelini C."/>
            <person name="Antonin V."/>
            <person name="Barry K.W."/>
            <person name="Bougher N.L."/>
            <person name="Buchanan P."/>
            <person name="Buyck B."/>
            <person name="Bense V."/>
            <person name="Catcheside P."/>
            <person name="Chovatia M."/>
            <person name="Cooper J."/>
            <person name="Damon W."/>
            <person name="Desjardin D."/>
            <person name="Finy P."/>
            <person name="Geml J."/>
            <person name="Haridas S."/>
            <person name="Hughes K."/>
            <person name="Justo A."/>
            <person name="Karasinski D."/>
            <person name="Kautmanova I."/>
            <person name="Kiss B."/>
            <person name="Kocsube S."/>
            <person name="Kotiranta H."/>
            <person name="LaButti K.M."/>
            <person name="Lechner B.E."/>
            <person name="Liimatainen K."/>
            <person name="Lipzen A."/>
            <person name="Lukacs Z."/>
            <person name="Mihaltcheva S."/>
            <person name="Morgado L.N."/>
            <person name="Niskanen T."/>
            <person name="Noordeloos M.E."/>
            <person name="Ohm R.A."/>
            <person name="Ortiz-Santana B."/>
            <person name="Ovrebo C."/>
            <person name="Racz N."/>
            <person name="Riley R."/>
            <person name="Savchenko A."/>
            <person name="Shiryaev A."/>
            <person name="Soop K."/>
            <person name="Spirin V."/>
            <person name="Szebenyi C."/>
            <person name="Tomsovsky M."/>
            <person name="Tulloss R.E."/>
            <person name="Uehling J."/>
            <person name="Grigoriev I.V."/>
            <person name="Vagvolgyi C."/>
            <person name="Papp T."/>
            <person name="Martin F.M."/>
            <person name="Miettinen O."/>
            <person name="Hibbett D.S."/>
            <person name="Nagy L.G."/>
        </authorList>
    </citation>
    <scope>NUCLEOTIDE SEQUENCE [LARGE SCALE GENOMIC DNA]</scope>
    <source>
        <strain evidence="2 3">CBS 309.79</strain>
    </source>
</reference>
<dbReference type="Proteomes" id="UP000305067">
    <property type="component" value="Unassembled WGS sequence"/>
</dbReference>
<keyword evidence="3" id="KW-1185">Reference proteome</keyword>
<accession>A0A5C3QRD2</accession>
<evidence type="ECO:0000256" key="1">
    <source>
        <dbReference type="SAM" id="SignalP"/>
    </source>
</evidence>
<keyword evidence="1" id="KW-0732">Signal</keyword>
<dbReference type="STRING" id="1884261.A0A5C3QRD2"/>
<name>A0A5C3QRD2_9AGAR</name>
<dbReference type="CDD" id="cd00657">
    <property type="entry name" value="Ferritin_like"/>
    <property type="match status" value="1"/>
</dbReference>
<evidence type="ECO:0000313" key="2">
    <source>
        <dbReference type="EMBL" id="TFL04127.1"/>
    </source>
</evidence>
<dbReference type="Pfam" id="PF13668">
    <property type="entry name" value="Ferritin_2"/>
    <property type="match status" value="1"/>
</dbReference>
<feature type="chain" id="PRO_5023105701" evidence="1">
    <location>
        <begin position="19"/>
        <end position="332"/>
    </location>
</feature>
<dbReference type="SUPFAM" id="SSF47240">
    <property type="entry name" value="Ferritin-like"/>
    <property type="match status" value="1"/>
</dbReference>
<sequence>MQIISTLLALSVPFMVTAAPVRRATEADILVVRFAEVLNQLEATFYQQALETFQNADLEAAGFVSGQAAREQMEVILSNEQTHIETLRATLTTLGSTPIECQYDASSALVDAQTMIATARVLEYTGVSAFLGAAPLLTESLLLEAAASILTVEARHSTMLNALNAGTAIPSPFDVPLTPGEILAIASPFISGCDLGVIANPSLAITNAGPLAAGTAITFSSPALNETVTGAFCQILTGGQMFATPMPLEACVVPQGINGPVAVWVTSDSQPLVGNAINRASSQLLAGPTISYVDSVPDALAQFVRPATGGASVTRRIISKEEAEKMMAAHGP</sequence>
<dbReference type="InterPro" id="IPR009078">
    <property type="entry name" value="Ferritin-like_SF"/>
</dbReference>